<dbReference type="InterPro" id="IPR036412">
    <property type="entry name" value="HAD-like_sf"/>
</dbReference>
<evidence type="ECO:0000256" key="4">
    <source>
        <dbReference type="ARBA" id="ARBA00022842"/>
    </source>
</evidence>
<reference evidence="5 6" key="1">
    <citation type="journal article" date="2018" name="Front. Microbiol.">
        <title>Phylogeny of Vibrio vulnificus from the Analysis of the Core-Genome: Implications for Intra-Species Taxonomy.</title>
        <authorList>
            <person name="Roig F.J."/>
            <person name="Gonzalez-Candelas F."/>
            <person name="Sanjuan E."/>
            <person name="Fouz B."/>
            <person name="Feil E.J."/>
            <person name="Llorens C."/>
            <person name="Baker-Austin C."/>
            <person name="Oliver J.D."/>
            <person name="Danin-Poleg Y."/>
            <person name="Gibas C.J."/>
            <person name="Kashi Y."/>
            <person name="Gulig P.A."/>
            <person name="Morrison S.S."/>
            <person name="Amaro C."/>
        </authorList>
    </citation>
    <scope>NUCLEOTIDE SEQUENCE [LARGE SCALE GENOMIC DNA]</scope>
    <source>
        <strain evidence="5 6">CECT4608</strain>
    </source>
</reference>
<dbReference type="InterPro" id="IPR023214">
    <property type="entry name" value="HAD_sf"/>
</dbReference>
<sequence>MIFVGELRFSEHFASYSKGNLSERPSFTLISINWGMRMIKTKIKCVIFDCDGTLVDSEKLCCHALVNVFEQFGSHISLEQCVAQFRGGKLADVLSDAMALAELEISLDLLEPAYRNELNRLFNEKLQVMPGTESLLDFLEREKIEYCVASNGPKDKIALSLRLTGLLERFEGKMYSAFEANAWKPDPDLLMYSAFHMGFAADECIYVDDTPKGVEAGINAGMRTFQLFNGYDINQITDARVTQIGHLEELIEIIRQDSN</sequence>
<dbReference type="Proteomes" id="UP000237466">
    <property type="component" value="Unassembled WGS sequence"/>
</dbReference>
<dbReference type="Pfam" id="PF13419">
    <property type="entry name" value="HAD_2"/>
    <property type="match status" value="1"/>
</dbReference>
<dbReference type="CDD" id="cd07526">
    <property type="entry name" value="HAD_BPGM_like"/>
    <property type="match status" value="1"/>
</dbReference>
<evidence type="ECO:0000256" key="1">
    <source>
        <dbReference type="ARBA" id="ARBA00001946"/>
    </source>
</evidence>
<dbReference type="InterPro" id="IPR023198">
    <property type="entry name" value="PGP-like_dom2"/>
</dbReference>
<evidence type="ECO:0000313" key="6">
    <source>
        <dbReference type="Proteomes" id="UP000237466"/>
    </source>
</evidence>
<comment type="cofactor">
    <cofactor evidence="1">
        <name>Mg(2+)</name>
        <dbReference type="ChEBI" id="CHEBI:18420"/>
    </cofactor>
</comment>
<organism evidence="5 6">
    <name type="scientific">Vibrio vulnificus</name>
    <dbReference type="NCBI Taxonomy" id="672"/>
    <lineage>
        <taxon>Bacteria</taxon>
        <taxon>Pseudomonadati</taxon>
        <taxon>Pseudomonadota</taxon>
        <taxon>Gammaproteobacteria</taxon>
        <taxon>Vibrionales</taxon>
        <taxon>Vibrionaceae</taxon>
        <taxon>Vibrio</taxon>
    </lineage>
</organism>
<gene>
    <name evidence="5" type="ORF">CRN52_11030</name>
</gene>
<dbReference type="SFLD" id="SFLDS00003">
    <property type="entry name" value="Haloacid_Dehalogenase"/>
    <property type="match status" value="1"/>
</dbReference>
<dbReference type="Gene3D" id="3.40.50.1000">
    <property type="entry name" value="HAD superfamily/HAD-like"/>
    <property type="match status" value="1"/>
</dbReference>
<dbReference type="SUPFAM" id="SSF56784">
    <property type="entry name" value="HAD-like"/>
    <property type="match status" value="1"/>
</dbReference>
<dbReference type="EMBL" id="PDGH01000081">
    <property type="protein sequence ID" value="POB48251.1"/>
    <property type="molecule type" value="Genomic_DNA"/>
</dbReference>
<dbReference type="Gene3D" id="1.10.150.240">
    <property type="entry name" value="Putative phosphatase, domain 2"/>
    <property type="match status" value="1"/>
</dbReference>
<comment type="caution">
    <text evidence="5">The sequence shown here is derived from an EMBL/GenBank/DDBJ whole genome shotgun (WGS) entry which is preliminary data.</text>
</comment>
<proteinExistence type="inferred from homology"/>
<evidence type="ECO:0000256" key="3">
    <source>
        <dbReference type="ARBA" id="ARBA00022723"/>
    </source>
</evidence>
<dbReference type="InterPro" id="IPR041492">
    <property type="entry name" value="HAD_2"/>
</dbReference>
<dbReference type="InterPro" id="IPR006439">
    <property type="entry name" value="HAD-SF_hydro_IA"/>
</dbReference>
<dbReference type="SFLD" id="SFLDG01129">
    <property type="entry name" value="C1.5:_HAD__Beta-PGM__Phosphata"/>
    <property type="match status" value="1"/>
</dbReference>
<dbReference type="InterPro" id="IPR051600">
    <property type="entry name" value="Beta-PGM-like"/>
</dbReference>
<dbReference type="PANTHER" id="PTHR46193:SF10">
    <property type="entry name" value="6-PHOSPHOGLUCONATE PHOSPHATASE"/>
    <property type="match status" value="1"/>
</dbReference>
<protein>
    <submittedName>
        <fullName evidence="5">Phosphatase</fullName>
    </submittedName>
</protein>
<dbReference type="GO" id="GO:0046872">
    <property type="term" value="F:metal ion binding"/>
    <property type="evidence" value="ECO:0007669"/>
    <property type="project" value="UniProtKB-KW"/>
</dbReference>
<comment type="similarity">
    <text evidence="2">Belongs to the HAD-like hydrolase superfamily. CbbY/CbbZ/Gph/YieH family.</text>
</comment>
<dbReference type="NCBIfam" id="TIGR01509">
    <property type="entry name" value="HAD-SF-IA-v3"/>
    <property type="match status" value="1"/>
</dbReference>
<keyword evidence="3" id="KW-0479">Metal-binding</keyword>
<dbReference type="PANTHER" id="PTHR46193">
    <property type="entry name" value="6-PHOSPHOGLUCONATE PHOSPHATASE"/>
    <property type="match status" value="1"/>
</dbReference>
<evidence type="ECO:0000256" key="2">
    <source>
        <dbReference type="ARBA" id="ARBA00006171"/>
    </source>
</evidence>
<keyword evidence="4" id="KW-0460">Magnesium</keyword>
<dbReference type="AlphaFoldDB" id="A0A2S3R3H0"/>
<name>A0A2S3R3H0_VIBVL</name>
<dbReference type="GO" id="GO:0003824">
    <property type="term" value="F:catalytic activity"/>
    <property type="evidence" value="ECO:0007669"/>
    <property type="project" value="UniProtKB-ARBA"/>
</dbReference>
<evidence type="ECO:0000313" key="5">
    <source>
        <dbReference type="EMBL" id="POB48251.1"/>
    </source>
</evidence>
<accession>A0A2S3R3H0</accession>